<evidence type="ECO:0000313" key="1">
    <source>
        <dbReference type="EMBL" id="NJP67504.1"/>
    </source>
</evidence>
<gene>
    <name evidence="1" type="ORF">HCJ92_14630</name>
</gene>
<dbReference type="Proteomes" id="UP000746503">
    <property type="component" value="Unassembled WGS sequence"/>
</dbReference>
<accession>A0ABX1ANU4</accession>
<organism evidence="1 2">
    <name type="scientific">Streptomyces spiramenti</name>
    <dbReference type="NCBI Taxonomy" id="2720606"/>
    <lineage>
        <taxon>Bacteria</taxon>
        <taxon>Bacillati</taxon>
        <taxon>Actinomycetota</taxon>
        <taxon>Actinomycetes</taxon>
        <taxon>Kitasatosporales</taxon>
        <taxon>Streptomycetaceae</taxon>
        <taxon>Streptomyces</taxon>
    </lineage>
</organism>
<dbReference type="EMBL" id="JAAVJB010000116">
    <property type="protein sequence ID" value="NJP67504.1"/>
    <property type="molecule type" value="Genomic_DNA"/>
</dbReference>
<proteinExistence type="predicted"/>
<evidence type="ECO:0000313" key="2">
    <source>
        <dbReference type="Proteomes" id="UP000746503"/>
    </source>
</evidence>
<keyword evidence="2" id="KW-1185">Reference proteome</keyword>
<dbReference type="RefSeq" id="WP_167934028.1">
    <property type="nucleotide sequence ID" value="NZ_JAAVJB010000116.1"/>
</dbReference>
<protein>
    <submittedName>
        <fullName evidence="1">Uncharacterized protein</fullName>
    </submittedName>
</protein>
<sequence length="258" mass="28417">MLRRDRQKDQSDGIWCEVVARSPEAGGEWYLGGHWADCAPEAMAWLRRQALRLAEALEPSPVASPFPVRALTPLSCGDVSPAQVFRDWAGDHAFQQVQRAALATGRPISTNARGPDRVNGCDEVDVLYSLSARPILRRRLAPLPAPAAVGPAPLRLITAPRHHPALETRQPVYEEISFTNSDREAAEEAARELFNHVKQLGVRLDDIDVIDPCDGCRRRDYRIQLGHLTHEEVTVLNSALDRRLSGPDDDGCGDGPAT</sequence>
<reference evidence="1 2" key="1">
    <citation type="submission" date="2020-03" db="EMBL/GenBank/DDBJ databases">
        <title>Draft genome of Streptomyces sp. ventii, isolated from the Axial Seamount in the Pacific Ocean, and resequencing of the two type strains Streptomyces lonarensis strain NCL 716 and Streptomyces bohaiensis strain 11A07.</title>
        <authorList>
            <person name="Loughran R.M."/>
            <person name="Pfannmuller K.M."/>
            <person name="Wasson B.J."/>
            <person name="Deadmond M.C."/>
            <person name="Paddock B.E."/>
            <person name="Koyack M.J."/>
            <person name="Gallegos D.A."/>
            <person name="Mitchell E.A."/>
            <person name="Ushijima B."/>
            <person name="Saw J.H."/>
            <person name="Mcphail K.L."/>
            <person name="Videau P."/>
        </authorList>
    </citation>
    <scope>NUCLEOTIDE SEQUENCE [LARGE SCALE GENOMIC DNA]</scope>
    <source>
        <strain evidence="2">5675061</strain>
    </source>
</reference>
<name>A0ABX1ANU4_9ACTN</name>
<comment type="caution">
    <text evidence="1">The sequence shown here is derived from an EMBL/GenBank/DDBJ whole genome shotgun (WGS) entry which is preliminary data.</text>
</comment>